<evidence type="ECO:0000256" key="1">
    <source>
        <dbReference type="ARBA" id="ARBA00004651"/>
    </source>
</evidence>
<keyword evidence="3 6" id="KW-0812">Transmembrane</keyword>
<dbReference type="InterPro" id="IPR003838">
    <property type="entry name" value="ABC3_permease_C"/>
</dbReference>
<dbReference type="InterPro" id="IPR052536">
    <property type="entry name" value="ABC-4_Integral_Memb_Prot"/>
</dbReference>
<dbReference type="InterPro" id="IPR027022">
    <property type="entry name" value="ABC_permease_BceB-typ"/>
</dbReference>
<name>A0ABS3LGS0_9ENTE</name>
<feature type="transmembrane region" description="Helical" evidence="6">
    <location>
        <begin position="21"/>
        <end position="39"/>
    </location>
</feature>
<feature type="transmembrane region" description="Helical" evidence="6">
    <location>
        <begin position="532"/>
        <end position="557"/>
    </location>
</feature>
<dbReference type="Proteomes" id="UP000664601">
    <property type="component" value="Unassembled WGS sequence"/>
</dbReference>
<evidence type="ECO:0000313" key="9">
    <source>
        <dbReference type="Proteomes" id="UP000664601"/>
    </source>
</evidence>
<comment type="subcellular location">
    <subcellularLocation>
        <location evidence="1 6">Cell membrane</location>
        <topology evidence="1 6">Multi-pass membrane protein</topology>
    </subcellularLocation>
</comment>
<keyword evidence="2 6" id="KW-1003">Cell membrane</keyword>
<gene>
    <name evidence="8" type="ORF">JZO70_21855</name>
</gene>
<feature type="transmembrane region" description="Helical" evidence="6">
    <location>
        <begin position="591"/>
        <end position="613"/>
    </location>
</feature>
<proteinExistence type="inferred from homology"/>
<evidence type="ECO:0000256" key="3">
    <source>
        <dbReference type="ARBA" id="ARBA00022692"/>
    </source>
</evidence>
<feature type="transmembrane region" description="Helical" evidence="6">
    <location>
        <begin position="625"/>
        <end position="646"/>
    </location>
</feature>
<feature type="transmembrane region" description="Helical" evidence="6">
    <location>
        <begin position="281"/>
        <end position="306"/>
    </location>
</feature>
<dbReference type="RefSeq" id="WP_207675822.1">
    <property type="nucleotide sequence ID" value="NZ_JAFREM010000048.1"/>
</dbReference>
<feature type="domain" description="ABC3 transporter permease C-terminal" evidence="7">
    <location>
        <begin position="542"/>
        <end position="649"/>
    </location>
</feature>
<feature type="domain" description="ABC3 transporter permease C-terminal" evidence="7">
    <location>
        <begin position="62"/>
        <end position="180"/>
    </location>
</feature>
<evidence type="ECO:0000256" key="5">
    <source>
        <dbReference type="ARBA" id="ARBA00023136"/>
    </source>
</evidence>
<keyword evidence="6" id="KW-0813">Transport</keyword>
<accession>A0ABS3LGS0</accession>
<evidence type="ECO:0000259" key="7">
    <source>
        <dbReference type="Pfam" id="PF02687"/>
    </source>
</evidence>
<evidence type="ECO:0000256" key="2">
    <source>
        <dbReference type="ARBA" id="ARBA00022475"/>
    </source>
</evidence>
<comment type="similarity">
    <text evidence="6">Belongs to the ABC-4 integral membrane protein family.</text>
</comment>
<protein>
    <submittedName>
        <fullName evidence="8">FtsX-like permease family protein</fullName>
    </submittedName>
</protein>
<dbReference type="Pfam" id="PF02687">
    <property type="entry name" value="FtsX"/>
    <property type="match status" value="2"/>
</dbReference>
<comment type="caution">
    <text evidence="8">The sequence shown here is derived from an EMBL/GenBank/DDBJ whole genome shotgun (WGS) entry which is preliminary data.</text>
</comment>
<feature type="transmembrane region" description="Helical" evidence="6">
    <location>
        <begin position="101"/>
        <end position="134"/>
    </location>
</feature>
<keyword evidence="5 6" id="KW-0472">Membrane</keyword>
<feature type="transmembrane region" description="Helical" evidence="6">
    <location>
        <begin position="197"/>
        <end position="215"/>
    </location>
</feature>
<dbReference type="EMBL" id="JAFREM010000048">
    <property type="protein sequence ID" value="MBO1308832.1"/>
    <property type="molecule type" value="Genomic_DNA"/>
</dbReference>
<keyword evidence="4 6" id="KW-1133">Transmembrane helix</keyword>
<reference evidence="8 9" key="1">
    <citation type="submission" date="2021-03" db="EMBL/GenBank/DDBJ databases">
        <title>Enterococcal diversity collection.</title>
        <authorList>
            <person name="Gilmore M.S."/>
            <person name="Schwartzman J."/>
            <person name="Van Tyne D."/>
            <person name="Martin M."/>
            <person name="Earl A.M."/>
            <person name="Manson A.L."/>
            <person name="Straub T."/>
            <person name="Salamzade R."/>
            <person name="Saavedra J."/>
            <person name="Lebreton F."/>
            <person name="Prichula J."/>
            <person name="Schaufler K."/>
            <person name="Gaca A."/>
            <person name="Sgardioli B."/>
            <person name="Wagenaar J."/>
            <person name="Strong T."/>
        </authorList>
    </citation>
    <scope>NUCLEOTIDE SEQUENCE [LARGE SCALE GENOMIC DNA]</scope>
    <source>
        <strain evidence="8 9">669A</strain>
    </source>
</reference>
<dbReference type="PANTHER" id="PTHR46795">
    <property type="entry name" value="ABC TRANSPORTER PERMEASE-RELATED-RELATED"/>
    <property type="match status" value="1"/>
</dbReference>
<dbReference type="PIRSF" id="PIRSF018968">
    <property type="entry name" value="ABC_permease_BceB"/>
    <property type="match status" value="1"/>
</dbReference>
<evidence type="ECO:0000313" key="8">
    <source>
        <dbReference type="EMBL" id="MBO1308832.1"/>
    </source>
</evidence>
<feature type="transmembrane region" description="Helical" evidence="6">
    <location>
        <begin position="154"/>
        <end position="176"/>
    </location>
</feature>
<evidence type="ECO:0000256" key="6">
    <source>
        <dbReference type="PIRNR" id="PIRNR018968"/>
    </source>
</evidence>
<feature type="transmembrane region" description="Helical" evidence="6">
    <location>
        <begin position="59"/>
        <end position="80"/>
    </location>
</feature>
<feature type="transmembrane region" description="Helical" evidence="6">
    <location>
        <begin position="227"/>
        <end position="251"/>
    </location>
</feature>
<dbReference type="PANTHER" id="PTHR46795:SF3">
    <property type="entry name" value="ABC TRANSPORTER PERMEASE"/>
    <property type="match status" value="1"/>
</dbReference>
<evidence type="ECO:0000256" key="4">
    <source>
        <dbReference type="ARBA" id="ARBA00022989"/>
    </source>
</evidence>
<keyword evidence="9" id="KW-1185">Reference proteome</keyword>
<organism evidence="8 9">
    <name type="scientific">Candidatus Enterococcus moelleringii</name>
    <dbReference type="NCBI Taxonomy" id="2815325"/>
    <lineage>
        <taxon>Bacteria</taxon>
        <taxon>Bacillati</taxon>
        <taxon>Bacillota</taxon>
        <taxon>Bacilli</taxon>
        <taxon>Lactobacillales</taxon>
        <taxon>Enterococcaceae</taxon>
        <taxon>Enterococcus</taxon>
    </lineage>
</organism>
<sequence length="663" mass="75344">MFYIKLALNNLRKNQRAYLPFLISMIFLVVVTTMTQVIVNNPGMRTLPDSQTAMMMFNLGNIILLIFAVIFSIYTNSFLLKQRKKEIGLYNVLGLGKRELYILMFWENLFSFILVLVAGIISGIIFGRLGFLILKKMLGIGEAFEFTLALDGTVMVALFYALVFLLLFIINCLQISRTNPIQLLYGSKSGEKEPKSRWIMSIIGIICLAAGYIFAVKIQSPIEALTYFFVAIILVIIGTYSLFISGSITLLKQLKKRKSYYYQPNHFISVSNMIYRMKQNAAGLASICILSTMVIVTLTTTGSLYFGQQNMVDSRFTHDISVSSDLPIAEMEESALATAEEQGVSLENMQILEMSQQLSFVRQEDSSKFKLEDHLTVDVLPLISLMSFMTLDEYNRLAGKQEQLTDNEVIIFEESGDAPAKTISLQDQSFEIKEKVSEFVGLQKQNNLSDMFIVVLKDQTILDGLLDKWLTTPEQEAELRAPVYNMDFNIAASPAKRIAFADILEQSFAQQFEAGTYRMGSKDKYARDNRTFASGFLFLGAIFGVTFTLATALIIYYKQVSEGMDDQERFEILQKVGMSHRDVKKVIHKQVLMVFLFPLIIAVIHLAFAFRIICKLLIMFGLTNWHITLVVALVVVLIFAFLYFLVYQLTARSYYQIVERDHQ</sequence>